<dbReference type="GO" id="GO:0003723">
    <property type="term" value="F:RNA binding"/>
    <property type="evidence" value="ECO:0007669"/>
    <property type="project" value="InterPro"/>
</dbReference>
<dbReference type="HAMAP" id="MF_01080">
    <property type="entry name" value="TruB_bact"/>
    <property type="match status" value="1"/>
</dbReference>
<comment type="catalytic activity">
    <reaction evidence="1 5">
        <text>uridine(55) in tRNA = pseudouridine(55) in tRNA</text>
        <dbReference type="Rhea" id="RHEA:42532"/>
        <dbReference type="Rhea" id="RHEA-COMP:10101"/>
        <dbReference type="Rhea" id="RHEA-COMP:10102"/>
        <dbReference type="ChEBI" id="CHEBI:65314"/>
        <dbReference type="ChEBI" id="CHEBI:65315"/>
        <dbReference type="EC" id="5.4.99.25"/>
    </reaction>
</comment>
<sequence>MITSVVKPRGITSHDVVNEIRKITGERRVGHGGTLDPFAEGVLVIAISRESTKKLGEILLGADKEYLATIELGKTSSTGDPEGKIQETTGNSALRKITERDVENVLNRFRGQVTQTPPVYSAVKVRGIPAYKRTRAGEKVTLKKRKVFVKELELVEFDPPLIKLRTVVSSGTYIRSLAEDIGKALGVGAYTKELIRTRVGSFLLENSKTLQELKKSL</sequence>
<feature type="domain" description="Pseudouridine synthase II N-terminal" evidence="6">
    <location>
        <begin position="21"/>
        <end position="174"/>
    </location>
</feature>
<evidence type="ECO:0000313" key="9">
    <source>
        <dbReference type="Proteomes" id="UP000176544"/>
    </source>
</evidence>
<evidence type="ECO:0000259" key="6">
    <source>
        <dbReference type="Pfam" id="PF01509"/>
    </source>
</evidence>
<dbReference type="AlphaFoldDB" id="A0A1G1Z893"/>
<dbReference type="EMBL" id="MHJA01000022">
    <property type="protein sequence ID" value="OGY60872.1"/>
    <property type="molecule type" value="Genomic_DNA"/>
</dbReference>
<dbReference type="EC" id="5.4.99.25" evidence="5"/>
<dbReference type="InterPro" id="IPR014780">
    <property type="entry name" value="tRNA_psdUridine_synth_TruB"/>
</dbReference>
<dbReference type="SUPFAM" id="SSF55120">
    <property type="entry name" value="Pseudouridine synthase"/>
    <property type="match status" value="1"/>
</dbReference>
<dbReference type="PANTHER" id="PTHR13767">
    <property type="entry name" value="TRNA-PSEUDOURIDINE SYNTHASE"/>
    <property type="match status" value="1"/>
</dbReference>
<dbReference type="CDD" id="cd02573">
    <property type="entry name" value="PseudoU_synth_EcTruB"/>
    <property type="match status" value="1"/>
</dbReference>
<proteinExistence type="inferred from homology"/>
<keyword evidence="3 5" id="KW-0819">tRNA processing</keyword>
<dbReference type="GO" id="GO:1990481">
    <property type="term" value="P:mRNA pseudouridine synthesis"/>
    <property type="evidence" value="ECO:0007669"/>
    <property type="project" value="TreeGrafter"/>
</dbReference>
<dbReference type="InterPro" id="IPR002501">
    <property type="entry name" value="PsdUridine_synth_N"/>
</dbReference>
<dbReference type="NCBIfam" id="TIGR00431">
    <property type="entry name" value="TruB"/>
    <property type="match status" value="1"/>
</dbReference>
<feature type="domain" description="tRNA pseudouridylate synthase B C-terminal" evidence="7">
    <location>
        <begin position="175"/>
        <end position="215"/>
    </location>
</feature>
<evidence type="ECO:0000256" key="1">
    <source>
        <dbReference type="ARBA" id="ARBA00000385"/>
    </source>
</evidence>
<dbReference type="STRING" id="1797692.A3I33_01590"/>
<feature type="active site" description="Nucleophile" evidence="5">
    <location>
        <position position="36"/>
    </location>
</feature>
<evidence type="ECO:0000256" key="4">
    <source>
        <dbReference type="ARBA" id="ARBA00023235"/>
    </source>
</evidence>
<dbReference type="Pfam" id="PF16198">
    <property type="entry name" value="TruB_C_2"/>
    <property type="match status" value="1"/>
</dbReference>
<evidence type="ECO:0000256" key="3">
    <source>
        <dbReference type="ARBA" id="ARBA00022694"/>
    </source>
</evidence>
<accession>A0A1G1Z893</accession>
<dbReference type="InterPro" id="IPR032819">
    <property type="entry name" value="TruB_C"/>
</dbReference>
<dbReference type="Proteomes" id="UP000176544">
    <property type="component" value="Unassembled WGS sequence"/>
</dbReference>
<name>A0A1G1Z893_9BACT</name>
<protein>
    <recommendedName>
        <fullName evidence="5">tRNA pseudouridine synthase B</fullName>
        <ecNumber evidence="5">5.4.99.25</ecNumber>
    </recommendedName>
    <alternativeName>
        <fullName evidence="5">tRNA pseudouridine(55) synthase</fullName>
        <shortName evidence="5">Psi55 synthase</shortName>
    </alternativeName>
    <alternativeName>
        <fullName evidence="5">tRNA pseudouridylate synthase</fullName>
    </alternativeName>
    <alternativeName>
        <fullName evidence="5">tRNA-uridine isomerase</fullName>
    </alternativeName>
</protein>
<evidence type="ECO:0000256" key="2">
    <source>
        <dbReference type="ARBA" id="ARBA00005642"/>
    </source>
</evidence>
<comment type="function">
    <text evidence="5">Responsible for synthesis of pseudouridine from uracil-55 in the psi GC loop of transfer RNAs.</text>
</comment>
<comment type="caution">
    <text evidence="8">The sequence shown here is derived from an EMBL/GenBank/DDBJ whole genome shotgun (WGS) entry which is preliminary data.</text>
</comment>
<dbReference type="PANTHER" id="PTHR13767:SF2">
    <property type="entry name" value="PSEUDOURIDYLATE SYNTHASE TRUB1"/>
    <property type="match status" value="1"/>
</dbReference>
<evidence type="ECO:0000259" key="7">
    <source>
        <dbReference type="Pfam" id="PF16198"/>
    </source>
</evidence>
<gene>
    <name evidence="5" type="primary">truB</name>
    <name evidence="8" type="ORF">A3I33_01590</name>
</gene>
<comment type="similarity">
    <text evidence="2 5">Belongs to the pseudouridine synthase TruB family. Type 1 subfamily.</text>
</comment>
<dbReference type="Gene3D" id="3.30.2350.10">
    <property type="entry name" value="Pseudouridine synthase"/>
    <property type="match status" value="1"/>
</dbReference>
<evidence type="ECO:0000256" key="5">
    <source>
        <dbReference type="HAMAP-Rule" id="MF_01080"/>
    </source>
</evidence>
<dbReference type="GO" id="GO:0031119">
    <property type="term" value="P:tRNA pseudouridine synthesis"/>
    <property type="evidence" value="ECO:0007669"/>
    <property type="project" value="UniProtKB-UniRule"/>
</dbReference>
<evidence type="ECO:0000313" key="8">
    <source>
        <dbReference type="EMBL" id="OGY60872.1"/>
    </source>
</evidence>
<dbReference type="GO" id="GO:0160148">
    <property type="term" value="F:tRNA pseudouridine(55) synthase activity"/>
    <property type="evidence" value="ECO:0007669"/>
    <property type="project" value="UniProtKB-EC"/>
</dbReference>
<dbReference type="InterPro" id="IPR020103">
    <property type="entry name" value="PsdUridine_synth_cat_dom_sf"/>
</dbReference>
<organism evidence="8 9">
    <name type="scientific">Candidatus Colwellbacteria bacterium RIFCSPLOWO2_02_FULL_45_11</name>
    <dbReference type="NCBI Taxonomy" id="1797692"/>
    <lineage>
        <taxon>Bacteria</taxon>
        <taxon>Candidatus Colwelliibacteriota</taxon>
    </lineage>
</organism>
<dbReference type="Pfam" id="PF01509">
    <property type="entry name" value="TruB_N"/>
    <property type="match status" value="1"/>
</dbReference>
<reference evidence="8 9" key="1">
    <citation type="journal article" date="2016" name="Nat. Commun.">
        <title>Thousands of microbial genomes shed light on interconnected biogeochemical processes in an aquifer system.</title>
        <authorList>
            <person name="Anantharaman K."/>
            <person name="Brown C.T."/>
            <person name="Hug L.A."/>
            <person name="Sharon I."/>
            <person name="Castelle C.J."/>
            <person name="Probst A.J."/>
            <person name="Thomas B.C."/>
            <person name="Singh A."/>
            <person name="Wilkins M.J."/>
            <person name="Karaoz U."/>
            <person name="Brodie E.L."/>
            <person name="Williams K.H."/>
            <person name="Hubbard S.S."/>
            <person name="Banfield J.F."/>
        </authorList>
    </citation>
    <scope>NUCLEOTIDE SEQUENCE [LARGE SCALE GENOMIC DNA]</scope>
</reference>
<keyword evidence="4 5" id="KW-0413">Isomerase</keyword>